<keyword evidence="4" id="KW-0408">Iron</keyword>
<dbReference type="InterPro" id="IPR016131">
    <property type="entry name" value="Haemerythrin_Fe_BS"/>
</dbReference>
<dbReference type="InterPro" id="IPR050669">
    <property type="entry name" value="Hemerythrin"/>
</dbReference>
<keyword evidence="3" id="KW-0479">Metal-binding</keyword>
<dbReference type="Pfam" id="PF01814">
    <property type="entry name" value="Hemerythrin"/>
    <property type="match status" value="1"/>
</dbReference>
<dbReference type="PANTHER" id="PTHR37164">
    <property type="entry name" value="BACTERIOHEMERYTHRIN"/>
    <property type="match status" value="1"/>
</dbReference>
<dbReference type="InterPro" id="IPR035938">
    <property type="entry name" value="Hemerythrin-like_sf"/>
</dbReference>
<evidence type="ECO:0000256" key="1">
    <source>
        <dbReference type="ARBA" id="ARBA00010587"/>
    </source>
</evidence>
<dbReference type="NCBIfam" id="TIGR02481">
    <property type="entry name" value="hemeryth_dom"/>
    <property type="match status" value="1"/>
</dbReference>
<dbReference type="InterPro" id="IPR012312">
    <property type="entry name" value="Hemerythrin-like"/>
</dbReference>
<comment type="caution">
    <text evidence="6">The sequence shown here is derived from an EMBL/GenBank/DDBJ whole genome shotgun (WGS) entry which is preliminary data.</text>
</comment>
<dbReference type="CDD" id="cd12107">
    <property type="entry name" value="Hemerythrin"/>
    <property type="match status" value="1"/>
</dbReference>
<comment type="similarity">
    <text evidence="1">Belongs to the hemerythrin family.</text>
</comment>
<feature type="domain" description="Hemerythrin-like" evidence="5">
    <location>
        <begin position="15"/>
        <end position="130"/>
    </location>
</feature>
<dbReference type="GO" id="GO:0046872">
    <property type="term" value="F:metal ion binding"/>
    <property type="evidence" value="ECO:0007669"/>
    <property type="project" value="UniProtKB-KW"/>
</dbReference>
<reference evidence="6" key="1">
    <citation type="submission" date="2020-07" db="EMBL/GenBank/DDBJ databases">
        <title>Huge and variable diversity of episymbiotic CPR bacteria and DPANN archaea in groundwater ecosystems.</title>
        <authorList>
            <person name="He C.Y."/>
            <person name="Keren R."/>
            <person name="Whittaker M."/>
            <person name="Farag I.F."/>
            <person name="Doudna J."/>
            <person name="Cate J.H.D."/>
            <person name="Banfield J.F."/>
        </authorList>
    </citation>
    <scope>NUCLEOTIDE SEQUENCE</scope>
    <source>
        <strain evidence="6">NC_groundwater_1664_Pr3_B-0.1um_52_9</strain>
    </source>
</reference>
<keyword evidence="2" id="KW-0813">Transport</keyword>
<evidence type="ECO:0000259" key="5">
    <source>
        <dbReference type="Pfam" id="PF01814"/>
    </source>
</evidence>
<gene>
    <name evidence="6" type="ORF">HY912_12550</name>
</gene>
<evidence type="ECO:0000256" key="3">
    <source>
        <dbReference type="ARBA" id="ARBA00022723"/>
    </source>
</evidence>
<dbReference type="GO" id="GO:0005344">
    <property type="term" value="F:oxygen carrier activity"/>
    <property type="evidence" value="ECO:0007669"/>
    <property type="project" value="UniProtKB-KW"/>
</dbReference>
<evidence type="ECO:0000313" key="7">
    <source>
        <dbReference type="Proteomes" id="UP000807825"/>
    </source>
</evidence>
<sequence length="139" mass="16378">MSQWIPWLSHFEVKVAEIDHQHRELFRMFNELCDATWDGKGKDSIKASIKFLAQYVVNHFATEEKFMTHHKYPRLPEHKKAHDDFTAEVTDFIQEHEDKDISSELVVSVIIKLGDWTRDHIRGMDQELGKFLNTVALLN</sequence>
<name>A0A9D6V5H4_9BACT</name>
<organism evidence="6 7">
    <name type="scientific">Desulfomonile tiedjei</name>
    <dbReference type="NCBI Taxonomy" id="2358"/>
    <lineage>
        <taxon>Bacteria</taxon>
        <taxon>Pseudomonadati</taxon>
        <taxon>Thermodesulfobacteriota</taxon>
        <taxon>Desulfomonilia</taxon>
        <taxon>Desulfomonilales</taxon>
        <taxon>Desulfomonilaceae</taxon>
        <taxon>Desulfomonile</taxon>
    </lineage>
</organism>
<evidence type="ECO:0000256" key="2">
    <source>
        <dbReference type="ARBA" id="ARBA00022621"/>
    </source>
</evidence>
<accession>A0A9D6V5H4</accession>
<dbReference type="NCBIfam" id="NF033749">
    <property type="entry name" value="bact_hemeryth"/>
    <property type="match status" value="1"/>
</dbReference>
<evidence type="ECO:0000313" key="6">
    <source>
        <dbReference type="EMBL" id="MBI5250316.1"/>
    </source>
</evidence>
<dbReference type="SUPFAM" id="SSF47188">
    <property type="entry name" value="Hemerythrin-like"/>
    <property type="match status" value="1"/>
</dbReference>
<dbReference type="InterPro" id="IPR012827">
    <property type="entry name" value="Hemerythrin_metal-bd"/>
</dbReference>
<dbReference type="Proteomes" id="UP000807825">
    <property type="component" value="Unassembled WGS sequence"/>
</dbReference>
<protein>
    <submittedName>
        <fullName evidence="6">Hemerythrin family protein</fullName>
    </submittedName>
</protein>
<dbReference type="PANTHER" id="PTHR37164:SF1">
    <property type="entry name" value="BACTERIOHEMERYTHRIN"/>
    <property type="match status" value="1"/>
</dbReference>
<dbReference type="PROSITE" id="PS00550">
    <property type="entry name" value="HEMERYTHRINS"/>
    <property type="match status" value="1"/>
</dbReference>
<dbReference type="AlphaFoldDB" id="A0A9D6V5H4"/>
<proteinExistence type="inferred from homology"/>
<evidence type="ECO:0000256" key="4">
    <source>
        <dbReference type="ARBA" id="ARBA00023004"/>
    </source>
</evidence>
<dbReference type="Gene3D" id="1.20.120.50">
    <property type="entry name" value="Hemerythrin-like"/>
    <property type="match status" value="1"/>
</dbReference>
<dbReference type="EMBL" id="JACRDE010000332">
    <property type="protein sequence ID" value="MBI5250316.1"/>
    <property type="molecule type" value="Genomic_DNA"/>
</dbReference>
<keyword evidence="2" id="KW-0561">Oxygen transport</keyword>